<evidence type="ECO:0000313" key="1">
    <source>
        <dbReference type="EMBL" id="WML89253.1"/>
    </source>
</evidence>
<accession>A0ABY9ML53</accession>
<dbReference type="RefSeq" id="WP_156946768.1">
    <property type="nucleotide sequence ID" value="NZ_CP133218.1"/>
</dbReference>
<reference evidence="1 2" key="1">
    <citation type="submission" date="2023-08" db="EMBL/GenBank/DDBJ databases">
        <title>New molecular markers tilS and rpoB for phylogenetic and monitoring studies of the genus Thiothrix biodiversity.</title>
        <authorList>
            <person name="Ravin N.V."/>
            <person name="Smolyakov D."/>
            <person name="Markov N.D."/>
            <person name="Beletsky A.V."/>
            <person name="Mardanov A.V."/>
            <person name="Rudenko T.S."/>
            <person name="Grabovich M.Y."/>
        </authorList>
    </citation>
    <scope>NUCLEOTIDE SEQUENCE [LARGE SCALE GENOMIC DNA]</scope>
    <source>
        <strain evidence="1 2">MK1</strain>
    </source>
</reference>
<dbReference type="PROSITE" id="PS51257">
    <property type="entry name" value="PROKAR_LIPOPROTEIN"/>
    <property type="match status" value="1"/>
</dbReference>
<name>A0ABY9ML53_9GAMM</name>
<protein>
    <submittedName>
        <fullName evidence="1">Uncharacterized protein</fullName>
    </submittedName>
</protein>
<evidence type="ECO:0000313" key="2">
    <source>
        <dbReference type="Proteomes" id="UP001236657"/>
    </source>
</evidence>
<keyword evidence="2" id="KW-1185">Reference proteome</keyword>
<organism evidence="1 2">
    <name type="scientific">Thiothrix lacustris</name>
    <dbReference type="NCBI Taxonomy" id="525917"/>
    <lineage>
        <taxon>Bacteria</taxon>
        <taxon>Pseudomonadati</taxon>
        <taxon>Pseudomonadota</taxon>
        <taxon>Gammaproteobacteria</taxon>
        <taxon>Thiotrichales</taxon>
        <taxon>Thiotrichaceae</taxon>
        <taxon>Thiothrix</taxon>
    </lineage>
</organism>
<proteinExistence type="predicted"/>
<sequence>MQYAPTKTIRCRGVLHTPSLGSCFGHAPKQLPGRFRLTGSTNIQALW</sequence>
<gene>
    <name evidence="1" type="ORF">RCF98_09735</name>
</gene>
<dbReference type="Proteomes" id="UP001236657">
    <property type="component" value="Chromosome"/>
</dbReference>
<dbReference type="EMBL" id="CP133218">
    <property type="protein sequence ID" value="WML89253.1"/>
    <property type="molecule type" value="Genomic_DNA"/>
</dbReference>